<dbReference type="InterPro" id="IPR036860">
    <property type="entry name" value="SH2_dom_sf"/>
</dbReference>
<organism evidence="5 6">
    <name type="scientific">Candidula unifasciata</name>
    <dbReference type="NCBI Taxonomy" id="100452"/>
    <lineage>
        <taxon>Eukaryota</taxon>
        <taxon>Metazoa</taxon>
        <taxon>Spiralia</taxon>
        <taxon>Lophotrochozoa</taxon>
        <taxon>Mollusca</taxon>
        <taxon>Gastropoda</taxon>
        <taxon>Heterobranchia</taxon>
        <taxon>Euthyneura</taxon>
        <taxon>Panpulmonata</taxon>
        <taxon>Eupulmonata</taxon>
        <taxon>Stylommatophora</taxon>
        <taxon>Helicina</taxon>
        <taxon>Helicoidea</taxon>
        <taxon>Geomitridae</taxon>
        <taxon>Candidula</taxon>
    </lineage>
</organism>
<dbReference type="PROSITE" id="PS50001">
    <property type="entry name" value="SH2"/>
    <property type="match status" value="1"/>
</dbReference>
<keyword evidence="6" id="KW-1185">Reference proteome</keyword>
<dbReference type="Proteomes" id="UP000678393">
    <property type="component" value="Unassembled WGS sequence"/>
</dbReference>
<evidence type="ECO:0000313" key="5">
    <source>
        <dbReference type="EMBL" id="CAG5119112.1"/>
    </source>
</evidence>
<protein>
    <recommendedName>
        <fullName evidence="4">SH2 domain-containing protein</fullName>
    </recommendedName>
</protein>
<dbReference type="PANTHER" id="PTHR14098">
    <property type="entry name" value="SH2 DOMAIN CONTAINING PROTEIN"/>
    <property type="match status" value="1"/>
</dbReference>
<dbReference type="GO" id="GO:0035556">
    <property type="term" value="P:intracellular signal transduction"/>
    <property type="evidence" value="ECO:0007669"/>
    <property type="project" value="TreeGrafter"/>
</dbReference>
<dbReference type="GO" id="GO:0007169">
    <property type="term" value="P:cell surface receptor protein tyrosine kinase signaling pathway"/>
    <property type="evidence" value="ECO:0007669"/>
    <property type="project" value="TreeGrafter"/>
</dbReference>
<dbReference type="Gene3D" id="3.30.505.10">
    <property type="entry name" value="SH2 domain"/>
    <property type="match status" value="1"/>
</dbReference>
<dbReference type="PRINTS" id="PR00401">
    <property type="entry name" value="SH2DOMAIN"/>
</dbReference>
<dbReference type="EMBL" id="CAJHNH020000657">
    <property type="protein sequence ID" value="CAG5119112.1"/>
    <property type="molecule type" value="Genomic_DNA"/>
</dbReference>
<feature type="compositionally biased region" description="Polar residues" evidence="3">
    <location>
        <begin position="25"/>
        <end position="46"/>
    </location>
</feature>
<gene>
    <name evidence="5" type="ORF">CUNI_LOCUS4670</name>
</gene>
<dbReference type="Pfam" id="PF00017">
    <property type="entry name" value="SH2"/>
    <property type="match status" value="1"/>
</dbReference>
<evidence type="ECO:0000256" key="1">
    <source>
        <dbReference type="ARBA" id="ARBA00022999"/>
    </source>
</evidence>
<evidence type="ECO:0000256" key="2">
    <source>
        <dbReference type="PROSITE-ProRule" id="PRU00191"/>
    </source>
</evidence>
<evidence type="ECO:0000313" key="6">
    <source>
        <dbReference type="Proteomes" id="UP000678393"/>
    </source>
</evidence>
<dbReference type="InterPro" id="IPR000980">
    <property type="entry name" value="SH2"/>
</dbReference>
<dbReference type="OrthoDB" id="10044490at2759"/>
<evidence type="ECO:0000259" key="4">
    <source>
        <dbReference type="PROSITE" id="PS50001"/>
    </source>
</evidence>
<dbReference type="AlphaFoldDB" id="A0A8S3YU18"/>
<name>A0A8S3YU18_9EUPU</name>
<dbReference type="SMART" id="SM00252">
    <property type="entry name" value="SH2"/>
    <property type="match status" value="1"/>
</dbReference>
<dbReference type="SUPFAM" id="SSF55550">
    <property type="entry name" value="SH2 domain"/>
    <property type="match status" value="1"/>
</dbReference>
<keyword evidence="1 2" id="KW-0727">SH2 domain</keyword>
<evidence type="ECO:0000256" key="3">
    <source>
        <dbReference type="SAM" id="MobiDB-lite"/>
    </source>
</evidence>
<reference evidence="5" key="1">
    <citation type="submission" date="2021-04" db="EMBL/GenBank/DDBJ databases">
        <authorList>
            <consortium name="Molecular Ecology Group"/>
        </authorList>
    </citation>
    <scope>NUCLEOTIDE SEQUENCE</scope>
</reference>
<feature type="compositionally biased region" description="Basic and acidic residues" evidence="3">
    <location>
        <begin position="15"/>
        <end position="24"/>
    </location>
</feature>
<accession>A0A8S3YU18</accession>
<feature type="domain" description="SH2" evidence="4">
    <location>
        <begin position="121"/>
        <end position="225"/>
    </location>
</feature>
<dbReference type="PANTHER" id="PTHR14098:SF14">
    <property type="entry name" value="SH2 DOMAIN-CONTAINING PROTEIN"/>
    <property type="match status" value="1"/>
</dbReference>
<sequence length="226" mass="25288">MNLSDPSLPKLPPRPGERSLKPQDSKSNLNDSKNLGSVSSESNTHLQDTKVHPDASGQHLNKKSRVLVFPVMHADIKKTAFQARAEKFEAVIGKKVADEQKAQDSAIYDDGASEMLSSFDWFHGELDREEGAQRVKKLYENGAFLIRASKSDGSNNSHPYTLVVTLDQKVYNLKIRLRHDSRFAIGTYKSDEVSFASVPELVEHHRENNIKLAEGGTVKLHRTPKK</sequence>
<dbReference type="InterPro" id="IPR051751">
    <property type="entry name" value="Immunoreceptor_sig_adapters"/>
</dbReference>
<dbReference type="GO" id="GO:0005737">
    <property type="term" value="C:cytoplasm"/>
    <property type="evidence" value="ECO:0007669"/>
    <property type="project" value="UniProtKB-ARBA"/>
</dbReference>
<comment type="caution">
    <text evidence="5">The sequence shown here is derived from an EMBL/GenBank/DDBJ whole genome shotgun (WGS) entry which is preliminary data.</text>
</comment>
<feature type="region of interest" description="Disordered" evidence="3">
    <location>
        <begin position="1"/>
        <end position="59"/>
    </location>
</feature>
<proteinExistence type="predicted"/>